<evidence type="ECO:0008006" key="3">
    <source>
        <dbReference type="Google" id="ProtNLM"/>
    </source>
</evidence>
<dbReference type="OrthoDB" id="5271370at2759"/>
<comment type="caution">
    <text evidence="1">The sequence shown here is derived from an EMBL/GenBank/DDBJ whole genome shotgun (WGS) entry which is preliminary data.</text>
</comment>
<evidence type="ECO:0000313" key="2">
    <source>
        <dbReference type="Proteomes" id="UP000076881"/>
    </source>
</evidence>
<protein>
    <recommendedName>
        <fullName evidence="3">RBP protein</fullName>
    </recommendedName>
</protein>
<dbReference type="EMBL" id="AZHF01000002">
    <property type="protein sequence ID" value="OAA80147.1"/>
    <property type="molecule type" value="Genomic_DNA"/>
</dbReference>
<name>A0A168J930_CORDF</name>
<sequence>MAAAVSVPLPAHALAMDVPRKSELIVSELGDQGYCWVLTDTERAHIATMLETDVSVINLRGNVMDKERFPCESCGKHSGLDDLVHNALYGGIHSIPFMLGVLVDGPHGESPAHELVCSRCTTKHKHSARWLPRFMWKWN</sequence>
<proteinExistence type="predicted"/>
<reference evidence="1 2" key="1">
    <citation type="journal article" date="2016" name="Genome Biol. Evol.">
        <title>Divergent and convergent evolution of fungal pathogenicity.</title>
        <authorList>
            <person name="Shang Y."/>
            <person name="Xiao G."/>
            <person name="Zheng P."/>
            <person name="Cen K."/>
            <person name="Zhan S."/>
            <person name="Wang C."/>
        </authorList>
    </citation>
    <scope>NUCLEOTIDE SEQUENCE [LARGE SCALE GENOMIC DNA]</scope>
    <source>
        <strain evidence="1 2">RCEF 1005</strain>
    </source>
</reference>
<dbReference type="AlphaFoldDB" id="A0A168J930"/>
<gene>
    <name evidence="1" type="ORF">LEL_03633</name>
</gene>
<evidence type="ECO:0000313" key="1">
    <source>
        <dbReference type="EMBL" id="OAA80147.1"/>
    </source>
</evidence>
<accession>A0A168J930</accession>
<organism evidence="1 2">
    <name type="scientific">Akanthomyces lecanii RCEF 1005</name>
    <dbReference type="NCBI Taxonomy" id="1081108"/>
    <lineage>
        <taxon>Eukaryota</taxon>
        <taxon>Fungi</taxon>
        <taxon>Dikarya</taxon>
        <taxon>Ascomycota</taxon>
        <taxon>Pezizomycotina</taxon>
        <taxon>Sordariomycetes</taxon>
        <taxon>Hypocreomycetidae</taxon>
        <taxon>Hypocreales</taxon>
        <taxon>Cordycipitaceae</taxon>
        <taxon>Akanthomyces</taxon>
        <taxon>Cordyceps confragosa</taxon>
    </lineage>
</organism>
<keyword evidence="2" id="KW-1185">Reference proteome</keyword>
<dbReference type="Proteomes" id="UP000076881">
    <property type="component" value="Unassembled WGS sequence"/>
</dbReference>